<dbReference type="InterPro" id="IPR029021">
    <property type="entry name" value="Prot-tyrosine_phosphatase-like"/>
</dbReference>
<dbReference type="Proteomes" id="UP000039865">
    <property type="component" value="Unassembled WGS sequence"/>
</dbReference>
<evidence type="ECO:0000313" key="4">
    <source>
        <dbReference type="Proteomes" id="UP000039865"/>
    </source>
</evidence>
<feature type="compositionally biased region" description="Polar residues" evidence="1">
    <location>
        <begin position="937"/>
        <end position="946"/>
    </location>
</feature>
<sequence length="1007" mass="114160">MAQMQQHPQMFEQDMIGAIKIKDGLFIGDELASQDLEFVVANKVTHIINCAGKQIPNHWEPIGIVLDVKDEASNAIFEFIEEAVEATESVLVHSVRGQSRATCCLAAYIMRKYRWSLLKTLEFLNSRRPDLEIRATFIHQLSAYEARLQNQLKLPITQKWDEISNPRVNIECEELVLRNTFVNAQMGPLADLRVFNDEGIEDTAPQVAAIKWLDGHENDKIKLITNKSEDDLIYKEEVGAIQNHKEHHRRPKRIIKPFSLDMTEVTGVQNIQNIKALLAQQSHRQPTQEQNIQQKQKSENSKQTPKKQNQVTQSDQIKDIFYQKKEEKTNNNSDLQIMSADELDENDDIIDQVIEEDIKQQNLDLNLMSEDDIKIQKISKKDEKDLSPSKLGKKVPSQQNIQDSKIIKTDQGTHPMNNSQKLSQPSTQDKKISRLEIQSDDDKRPLILSRNAIMKAESANTEITQQRSTYQKELIGQKELPNQQSINIYFTMIGGDIPKTTAQIAPAVQQNQKQFPPRTSSTPDQINPRNPPSFIPMQQSQQQVIKAQKGKSKANNTRSLSLTSQKEIFGNQINTQAHNQTALYQQNPMNLMQSQIETLSRTQVLNASAFTTGNIYKKKQVAGFNQTVANIVKKELLKRNESPRSRRQVLSNIAAQNKKSIFGNNLSGIPGFGGSMHTQPMGQLGNINNFNMYGTQDLTYFPGESKLFQQMPVRIGTHQFKATNAQQKLKQKKNMFSEQQNSLNQSLINQQNQLFNRTGPIRLNNQVIQTQSDDDQILLQSEIQEQRTGFKIKNQSMTKSGQPYNIIYQNSNQHQRKANSIPKTSAVESPQAALIQNQIQHRNHSLGQSEKKNTQVSISNGFRPGTAPHQNPTGMIQQQQQTQKRPVSPFTKMNQQASNQLKSKKHFSYQVYIDHVQQKRLSDAQQQSFKQRVGELRSQSPGGQKLSNNSQGSQIIQNQGNSLVINGGIVQSGPFFPINNNSRGISPYSRGQGIIGTQSTNSHHKQQ</sequence>
<protein>
    <recommendedName>
        <fullName evidence="2">Tyrosine-protein phosphatase domain-containing protein</fullName>
    </recommendedName>
</protein>
<dbReference type="OrthoDB" id="10252009at2759"/>
<organism evidence="3 4">
    <name type="scientific">Stylonychia lemnae</name>
    <name type="common">Ciliate</name>
    <dbReference type="NCBI Taxonomy" id="5949"/>
    <lineage>
        <taxon>Eukaryota</taxon>
        <taxon>Sar</taxon>
        <taxon>Alveolata</taxon>
        <taxon>Ciliophora</taxon>
        <taxon>Intramacronucleata</taxon>
        <taxon>Spirotrichea</taxon>
        <taxon>Stichotrichia</taxon>
        <taxon>Sporadotrichida</taxon>
        <taxon>Oxytrichidae</taxon>
        <taxon>Stylonychinae</taxon>
        <taxon>Stylonychia</taxon>
    </lineage>
</organism>
<feature type="region of interest" description="Disordered" evidence="1">
    <location>
        <begin position="922"/>
        <end position="953"/>
    </location>
</feature>
<evidence type="ECO:0000256" key="1">
    <source>
        <dbReference type="SAM" id="MobiDB-lite"/>
    </source>
</evidence>
<dbReference type="CDD" id="cd14498">
    <property type="entry name" value="DSP"/>
    <property type="match status" value="1"/>
</dbReference>
<dbReference type="SUPFAM" id="SSF52799">
    <property type="entry name" value="(Phosphotyrosine protein) phosphatases II"/>
    <property type="match status" value="1"/>
</dbReference>
<feature type="region of interest" description="Disordered" evidence="1">
    <location>
        <begin position="280"/>
        <end position="316"/>
    </location>
</feature>
<feature type="region of interest" description="Disordered" evidence="1">
    <location>
        <begin position="842"/>
        <end position="899"/>
    </location>
</feature>
<dbReference type="SMART" id="SM00195">
    <property type="entry name" value="DSPc"/>
    <property type="match status" value="1"/>
</dbReference>
<feature type="compositionally biased region" description="Polar residues" evidence="1">
    <location>
        <begin position="509"/>
        <end position="528"/>
    </location>
</feature>
<name>A0A078BBJ2_STYLE</name>
<feature type="compositionally biased region" description="Polar residues" evidence="1">
    <location>
        <begin position="842"/>
        <end position="860"/>
    </location>
</feature>
<dbReference type="InterPro" id="IPR020422">
    <property type="entry name" value="TYR_PHOSPHATASE_DUAL_dom"/>
</dbReference>
<feature type="region of interest" description="Disordered" evidence="1">
    <location>
        <begin position="509"/>
        <end position="529"/>
    </location>
</feature>
<dbReference type="PANTHER" id="PTHR46653">
    <property type="entry name" value="SPECIFICITY PROTEIN PHOSPHATASE, PUTATIVE-RELATED"/>
    <property type="match status" value="1"/>
</dbReference>
<feature type="compositionally biased region" description="Polar residues" evidence="1">
    <location>
        <begin position="410"/>
        <end position="427"/>
    </location>
</feature>
<dbReference type="InParanoid" id="A0A078BBJ2"/>
<keyword evidence="4" id="KW-1185">Reference proteome</keyword>
<dbReference type="PANTHER" id="PTHR46653:SF1">
    <property type="entry name" value="SPECIFICITY PROTEIN PHOSPHATASE, PUTATIVE-RELATED"/>
    <property type="match status" value="1"/>
</dbReference>
<feature type="region of interest" description="Disordered" evidence="1">
    <location>
        <begin position="379"/>
        <end position="443"/>
    </location>
</feature>
<dbReference type="Pfam" id="PF00782">
    <property type="entry name" value="DSPc"/>
    <property type="match status" value="1"/>
</dbReference>
<feature type="domain" description="Tyrosine-protein phosphatase" evidence="2">
    <location>
        <begin position="17"/>
        <end position="150"/>
    </location>
</feature>
<dbReference type="AlphaFoldDB" id="A0A078BBJ2"/>
<feature type="compositionally biased region" description="Polar residues" evidence="1">
    <location>
        <begin position="280"/>
        <end position="315"/>
    </location>
</feature>
<proteinExistence type="predicted"/>
<dbReference type="EMBL" id="CCKQ01018928">
    <property type="protein sequence ID" value="CDW90928.1"/>
    <property type="molecule type" value="Genomic_DNA"/>
</dbReference>
<feature type="region of interest" description="Disordered" evidence="1">
    <location>
        <begin position="981"/>
        <end position="1007"/>
    </location>
</feature>
<dbReference type="Gene3D" id="3.90.190.10">
    <property type="entry name" value="Protein tyrosine phosphatase superfamily"/>
    <property type="match status" value="1"/>
</dbReference>
<dbReference type="InterPro" id="IPR000340">
    <property type="entry name" value="Dual-sp_phosphatase_cat-dom"/>
</dbReference>
<gene>
    <name evidence="3" type="primary">Contig5740.g261</name>
    <name evidence="3" type="ORF">STYLEM_20076</name>
</gene>
<reference evidence="3 4" key="1">
    <citation type="submission" date="2014-06" db="EMBL/GenBank/DDBJ databases">
        <authorList>
            <person name="Swart Estienne"/>
        </authorList>
    </citation>
    <scope>NUCLEOTIDE SEQUENCE [LARGE SCALE GENOMIC DNA]</scope>
    <source>
        <strain evidence="3 4">130c</strain>
    </source>
</reference>
<evidence type="ECO:0000313" key="3">
    <source>
        <dbReference type="EMBL" id="CDW90928.1"/>
    </source>
</evidence>
<dbReference type="PROSITE" id="PS50054">
    <property type="entry name" value="TYR_PHOSPHATASE_DUAL"/>
    <property type="match status" value="1"/>
</dbReference>
<accession>A0A078BBJ2</accession>
<evidence type="ECO:0000259" key="2">
    <source>
        <dbReference type="PROSITE" id="PS50054"/>
    </source>
</evidence>